<keyword evidence="3" id="KW-0677">Repeat</keyword>
<evidence type="ECO:0000256" key="6">
    <source>
        <dbReference type="ARBA" id="ARBA00023015"/>
    </source>
</evidence>
<dbReference type="SMART" id="SM00355">
    <property type="entry name" value="ZnF_C2H2"/>
    <property type="match status" value="1"/>
</dbReference>
<dbReference type="InterPro" id="IPR051059">
    <property type="entry name" value="VerF-like"/>
</dbReference>
<evidence type="ECO:0000259" key="11">
    <source>
        <dbReference type="PROSITE" id="PS50157"/>
    </source>
</evidence>
<dbReference type="PANTHER" id="PTHR40626">
    <property type="entry name" value="MIP31509P"/>
    <property type="match status" value="1"/>
</dbReference>
<organism evidence="12 13">
    <name type="scientific">Aureobasidium pullulans EXF-150</name>
    <dbReference type="NCBI Taxonomy" id="1043002"/>
    <lineage>
        <taxon>Eukaryota</taxon>
        <taxon>Fungi</taxon>
        <taxon>Dikarya</taxon>
        <taxon>Ascomycota</taxon>
        <taxon>Pezizomycotina</taxon>
        <taxon>Dothideomycetes</taxon>
        <taxon>Dothideomycetidae</taxon>
        <taxon>Dothideales</taxon>
        <taxon>Saccotheciaceae</taxon>
        <taxon>Aureobasidium</taxon>
    </lineage>
</organism>
<dbReference type="PROSITE" id="PS00028">
    <property type="entry name" value="ZINC_FINGER_C2H2_1"/>
    <property type="match status" value="1"/>
</dbReference>
<keyword evidence="7" id="KW-0238">DNA-binding</keyword>
<dbReference type="OrthoDB" id="10018191at2759"/>
<name>A0A074WYU2_AURPU</name>
<accession>A0A074WYU2</accession>
<evidence type="ECO:0000313" key="12">
    <source>
        <dbReference type="EMBL" id="KEQ78390.1"/>
    </source>
</evidence>
<keyword evidence="9" id="KW-0539">Nucleus</keyword>
<gene>
    <name evidence="12" type="ORF">M438DRAFT_285839</name>
</gene>
<evidence type="ECO:0000256" key="1">
    <source>
        <dbReference type="ARBA" id="ARBA00004123"/>
    </source>
</evidence>
<dbReference type="SUPFAM" id="SSF57667">
    <property type="entry name" value="beta-beta-alpha zinc fingers"/>
    <property type="match status" value="1"/>
</dbReference>
<dbReference type="EMBL" id="KL585027">
    <property type="protein sequence ID" value="KEQ78390.1"/>
    <property type="molecule type" value="Genomic_DNA"/>
</dbReference>
<dbReference type="AlphaFoldDB" id="A0A074WYU2"/>
<dbReference type="PROSITE" id="PS50157">
    <property type="entry name" value="ZINC_FINGER_C2H2_2"/>
    <property type="match status" value="1"/>
</dbReference>
<sequence>MADSAGREKPLSCQVCNKSFGRSEHLKRHVLTHTRSREYQCRICRKSFFRK</sequence>
<evidence type="ECO:0000256" key="3">
    <source>
        <dbReference type="ARBA" id="ARBA00022737"/>
    </source>
</evidence>
<evidence type="ECO:0000256" key="7">
    <source>
        <dbReference type="ARBA" id="ARBA00023125"/>
    </source>
</evidence>
<dbReference type="PANTHER" id="PTHR40626:SF11">
    <property type="entry name" value="ZINC FINGER PROTEIN YPR022C"/>
    <property type="match status" value="1"/>
</dbReference>
<dbReference type="GO" id="GO:0005634">
    <property type="term" value="C:nucleus"/>
    <property type="evidence" value="ECO:0007669"/>
    <property type="project" value="UniProtKB-SubCell"/>
</dbReference>
<dbReference type="GO" id="GO:0000981">
    <property type="term" value="F:DNA-binding transcription factor activity, RNA polymerase II-specific"/>
    <property type="evidence" value="ECO:0007669"/>
    <property type="project" value="InterPro"/>
</dbReference>
<evidence type="ECO:0000256" key="5">
    <source>
        <dbReference type="ARBA" id="ARBA00022833"/>
    </source>
</evidence>
<proteinExistence type="predicted"/>
<comment type="subcellular location">
    <subcellularLocation>
        <location evidence="1">Nucleus</location>
    </subcellularLocation>
</comment>
<evidence type="ECO:0000256" key="2">
    <source>
        <dbReference type="ARBA" id="ARBA00022723"/>
    </source>
</evidence>
<dbReference type="Pfam" id="PF00096">
    <property type="entry name" value="zf-C2H2"/>
    <property type="match status" value="1"/>
</dbReference>
<evidence type="ECO:0000256" key="4">
    <source>
        <dbReference type="ARBA" id="ARBA00022771"/>
    </source>
</evidence>
<feature type="domain" description="C2H2-type" evidence="11">
    <location>
        <begin position="11"/>
        <end position="38"/>
    </location>
</feature>
<dbReference type="GO" id="GO:0008270">
    <property type="term" value="F:zinc ion binding"/>
    <property type="evidence" value="ECO:0007669"/>
    <property type="project" value="UniProtKB-KW"/>
</dbReference>
<dbReference type="Gene3D" id="3.30.160.60">
    <property type="entry name" value="Classic Zinc Finger"/>
    <property type="match status" value="1"/>
</dbReference>
<keyword evidence="6" id="KW-0805">Transcription regulation</keyword>
<keyword evidence="2" id="KW-0479">Metal-binding</keyword>
<dbReference type="GO" id="GO:0000785">
    <property type="term" value="C:chromatin"/>
    <property type="evidence" value="ECO:0007669"/>
    <property type="project" value="TreeGrafter"/>
</dbReference>
<evidence type="ECO:0000256" key="9">
    <source>
        <dbReference type="ARBA" id="ARBA00023242"/>
    </source>
</evidence>
<dbReference type="HOGENOM" id="CLU_002678_42_25_1"/>
<keyword evidence="5" id="KW-0862">Zinc</keyword>
<reference evidence="12 13" key="1">
    <citation type="journal article" date="2014" name="BMC Genomics">
        <title>Genome sequencing of four Aureobasidium pullulans varieties: biotechnological potential, stress tolerance, and description of new species.</title>
        <authorList>
            <person name="Gostin Ar C."/>
            <person name="Ohm R.A."/>
            <person name="Kogej T."/>
            <person name="Sonjak S."/>
            <person name="Turk M."/>
            <person name="Zajc J."/>
            <person name="Zalar P."/>
            <person name="Grube M."/>
            <person name="Sun H."/>
            <person name="Han J."/>
            <person name="Sharma A."/>
            <person name="Chiniquy J."/>
            <person name="Ngan C.Y."/>
            <person name="Lipzen A."/>
            <person name="Barry K."/>
            <person name="Grigoriev I.V."/>
            <person name="Gunde-Cimerman N."/>
        </authorList>
    </citation>
    <scope>NUCLEOTIDE SEQUENCE [LARGE SCALE GENOMIC DNA]</scope>
    <source>
        <strain evidence="12 13">EXF-150</strain>
    </source>
</reference>
<dbReference type="InterPro" id="IPR036236">
    <property type="entry name" value="Znf_C2H2_sf"/>
</dbReference>
<keyword evidence="4 10" id="KW-0863">Zinc-finger</keyword>
<dbReference type="GO" id="GO:0000978">
    <property type="term" value="F:RNA polymerase II cis-regulatory region sequence-specific DNA binding"/>
    <property type="evidence" value="ECO:0007669"/>
    <property type="project" value="InterPro"/>
</dbReference>
<evidence type="ECO:0000313" key="13">
    <source>
        <dbReference type="Proteomes" id="UP000030706"/>
    </source>
</evidence>
<dbReference type="STRING" id="1043002.A0A074WYU2"/>
<dbReference type="InterPro" id="IPR013087">
    <property type="entry name" value="Znf_C2H2_type"/>
</dbReference>
<dbReference type="RefSeq" id="XP_029754577.1">
    <property type="nucleotide sequence ID" value="XM_029901560.1"/>
</dbReference>
<dbReference type="FunFam" id="3.30.160.60:FF:001485">
    <property type="entry name" value="Krueppel-related zinc finger protein"/>
    <property type="match status" value="1"/>
</dbReference>
<dbReference type="GeneID" id="40743866"/>
<dbReference type="Proteomes" id="UP000030706">
    <property type="component" value="Unassembled WGS sequence"/>
</dbReference>
<keyword evidence="13" id="KW-1185">Reference proteome</keyword>
<keyword evidence="8" id="KW-0804">Transcription</keyword>
<protein>
    <recommendedName>
        <fullName evidence="11">C2H2-type domain-containing protein</fullName>
    </recommendedName>
</protein>
<evidence type="ECO:0000256" key="8">
    <source>
        <dbReference type="ARBA" id="ARBA00023163"/>
    </source>
</evidence>
<evidence type="ECO:0000256" key="10">
    <source>
        <dbReference type="PROSITE-ProRule" id="PRU00042"/>
    </source>
</evidence>